<keyword evidence="1" id="KW-0808">Transferase</keyword>
<dbReference type="KEGG" id="cpf:CPF_0502"/>
<dbReference type="InterPro" id="IPR036095">
    <property type="entry name" value="PTS_EIIB-like_sf"/>
</dbReference>
<dbReference type="EMBL" id="CP000246">
    <property type="protein sequence ID" value="ABG83102.1"/>
    <property type="molecule type" value="Genomic_DNA"/>
</dbReference>
<dbReference type="GO" id="GO:0009401">
    <property type="term" value="P:phosphoenolpyruvate-dependent sugar phosphotransferase system"/>
    <property type="evidence" value="ECO:0007669"/>
    <property type="project" value="InterPro"/>
</dbReference>
<reference evidence="3 4" key="1">
    <citation type="journal article" date="2006" name="Genome Res.">
        <title>Skewed genomic variability in strains of the toxigenic bacterial pathogen, Clostridium perfringens.</title>
        <authorList>
            <person name="Myers G.S."/>
            <person name="Rasko D.A."/>
            <person name="Cheung J.K."/>
            <person name="Ravel J."/>
            <person name="Seshadri R."/>
            <person name="Deboy R.T."/>
            <person name="Ren Q."/>
            <person name="Varga J."/>
            <person name="Awad M.M."/>
            <person name="Brinkac L.M."/>
            <person name="Daugherty S.C."/>
            <person name="Haft D.H."/>
            <person name="Dodson R.J."/>
            <person name="Madupu R."/>
            <person name="Nelson W.C."/>
            <person name="Rosovitz M.J."/>
            <person name="Sullivan S.A."/>
            <person name="Khouri H."/>
            <person name="Dimitrov G.I."/>
            <person name="Watkins K.L."/>
            <person name="Mulligan S."/>
            <person name="Benton J."/>
            <person name="Radune D."/>
            <person name="Fisher D.J."/>
            <person name="Atkins H.S."/>
            <person name="Hiscox T."/>
            <person name="Jost B.H."/>
            <person name="Billington S.J."/>
            <person name="Songer J.G."/>
            <person name="McClane B.A."/>
            <person name="Titball R.W."/>
            <person name="Rood J.I."/>
            <person name="Melville S.B."/>
            <person name="Paulsen I.T."/>
        </authorList>
    </citation>
    <scope>NUCLEOTIDE SEQUENCE [LARGE SCALE GENOMIC DNA]</scope>
    <source>
        <strain evidence="4">ATCC 13124 / DSM 756 / JCM 1290 / NCIMB 6125 / NCTC 8237 / S 107 / Type A</strain>
    </source>
</reference>
<dbReference type="SUPFAM" id="SSF52794">
    <property type="entry name" value="PTS system IIB component-like"/>
    <property type="match status" value="1"/>
</dbReference>
<dbReference type="STRING" id="195103.CPF_0502"/>
<dbReference type="Pfam" id="PF02302">
    <property type="entry name" value="PTS_IIB"/>
    <property type="match status" value="1"/>
</dbReference>
<proteinExistence type="predicted"/>
<accession>A0A0H2YQ69</accession>
<dbReference type="PaxDb" id="195103-CPF_0502"/>
<dbReference type="CDD" id="cd05563">
    <property type="entry name" value="PTS_IIB_ascorbate"/>
    <property type="match status" value="1"/>
</dbReference>
<keyword evidence="4" id="KW-1185">Reference proteome</keyword>
<dbReference type="HOGENOM" id="CLU_159248_0_0_9"/>
<organism evidence="3 4">
    <name type="scientific">Clostridium perfringens (strain ATCC 13124 / DSM 756 / JCM 1290 / NCIMB 6125 / NCTC 8237 / Type A)</name>
    <dbReference type="NCBI Taxonomy" id="195103"/>
    <lineage>
        <taxon>Bacteria</taxon>
        <taxon>Bacillati</taxon>
        <taxon>Bacillota</taxon>
        <taxon>Clostridia</taxon>
        <taxon>Eubacteriales</taxon>
        <taxon>Clostridiaceae</taxon>
        <taxon>Clostridium</taxon>
    </lineage>
</organism>
<sequence>MKIMTVCGFGVGTSLLLKMTVDSILEEEGINGEVEAIDMTSACGNSADLILTSKEIGKEIEGQVSGKLVYISNFMDKEEVKEKILKAIRN</sequence>
<evidence type="ECO:0000313" key="3">
    <source>
        <dbReference type="EMBL" id="ABG83102.1"/>
    </source>
</evidence>
<name>A0A0H2YQ69_CLOP1</name>
<protein>
    <submittedName>
        <fullName evidence="3">PTS system, lactose/cellobiose-specific IIB component</fullName>
    </submittedName>
</protein>
<gene>
    <name evidence="3" type="ordered locus">CPF_0502</name>
</gene>
<dbReference type="Gene3D" id="3.40.50.2300">
    <property type="match status" value="1"/>
</dbReference>
<dbReference type="InterPro" id="IPR003501">
    <property type="entry name" value="PTS_EIIB_2/3"/>
</dbReference>
<dbReference type="InterPro" id="IPR013011">
    <property type="entry name" value="PTS_EIIB_2"/>
</dbReference>
<dbReference type="AlphaFoldDB" id="A0A0H2YQ69"/>
<dbReference type="Proteomes" id="UP000001823">
    <property type="component" value="Chromosome"/>
</dbReference>
<evidence type="ECO:0000259" key="2">
    <source>
        <dbReference type="PROSITE" id="PS51099"/>
    </source>
</evidence>
<dbReference type="GO" id="GO:0008982">
    <property type="term" value="F:protein-N(PI)-phosphohistidine-sugar phosphotransferase activity"/>
    <property type="evidence" value="ECO:0007669"/>
    <property type="project" value="InterPro"/>
</dbReference>
<dbReference type="RefSeq" id="WP_003455220.1">
    <property type="nucleotide sequence ID" value="NC_008261.1"/>
</dbReference>
<evidence type="ECO:0000313" key="4">
    <source>
        <dbReference type="Proteomes" id="UP000001823"/>
    </source>
</evidence>
<evidence type="ECO:0000256" key="1">
    <source>
        <dbReference type="ARBA" id="ARBA00022679"/>
    </source>
</evidence>
<dbReference type="PROSITE" id="PS51099">
    <property type="entry name" value="PTS_EIIB_TYPE_2"/>
    <property type="match status" value="1"/>
</dbReference>
<dbReference type="eggNOG" id="COG3414">
    <property type="taxonomic scope" value="Bacteria"/>
</dbReference>
<feature type="domain" description="PTS EIIB type-2" evidence="2">
    <location>
        <begin position="1"/>
        <end position="90"/>
    </location>
</feature>